<dbReference type="KEGG" id="cot:CORT_0C01380"/>
<dbReference type="RefSeq" id="XP_003868419.1">
    <property type="nucleotide sequence ID" value="XM_003868371.1"/>
</dbReference>
<proteinExistence type="predicted"/>
<dbReference type="AlphaFoldDB" id="H8X2G8"/>
<feature type="region of interest" description="Disordered" evidence="1">
    <location>
        <begin position="1"/>
        <end position="59"/>
    </location>
</feature>
<evidence type="ECO:0000313" key="2">
    <source>
        <dbReference type="EMBL" id="CCG25515.1"/>
    </source>
</evidence>
<organism evidence="2 3">
    <name type="scientific">Candida orthopsilosis (strain 90-125)</name>
    <name type="common">Yeast</name>
    <dbReference type="NCBI Taxonomy" id="1136231"/>
    <lineage>
        <taxon>Eukaryota</taxon>
        <taxon>Fungi</taxon>
        <taxon>Dikarya</taxon>
        <taxon>Ascomycota</taxon>
        <taxon>Saccharomycotina</taxon>
        <taxon>Pichiomycetes</taxon>
        <taxon>Debaryomycetaceae</taxon>
        <taxon>Candida/Lodderomyces clade</taxon>
        <taxon>Candida</taxon>
    </lineage>
</organism>
<keyword evidence="3" id="KW-1185">Reference proteome</keyword>
<dbReference type="GeneID" id="14539499"/>
<dbReference type="HOGENOM" id="CLU_1669158_0_0_1"/>
<evidence type="ECO:0000313" key="3">
    <source>
        <dbReference type="Proteomes" id="UP000005018"/>
    </source>
</evidence>
<reference evidence="2 3" key="1">
    <citation type="journal article" date="2012" name="PLoS ONE">
        <title>Sequence and analysis of the genome of the pathogenic yeast Candida orthopsilosis.</title>
        <authorList>
            <person name="Riccombeni A."/>
            <person name="Vidanes G."/>
            <person name="Proux-Wera E."/>
            <person name="Wolfe K.H."/>
            <person name="Butler G."/>
        </authorList>
    </citation>
    <scope>NUCLEOTIDE SEQUENCE [LARGE SCALE GENOMIC DNA]</scope>
    <source>
        <strain evidence="2 3">Co 90-125</strain>
    </source>
</reference>
<dbReference type="Proteomes" id="UP000005018">
    <property type="component" value="Chromosome 3"/>
</dbReference>
<name>H8X2G8_CANO9</name>
<dbReference type="EMBL" id="HE681721">
    <property type="protein sequence ID" value="CCG25515.1"/>
    <property type="molecule type" value="Genomic_DNA"/>
</dbReference>
<protein>
    <submittedName>
        <fullName evidence="2">Uncharacterized protein</fullName>
    </submittedName>
</protein>
<sequence length="158" mass="17169">MLSTPGTVPNSPNLDPVSLGGSPSRFWLSSQTPPSSSANILKTGANQQASFQSHHSKPQYIVHKAGSGAMYKAVKGDDSPVLNPVQTPIEDPPMTPLFLSNTNSAKHVDYFNHYHPNHSDLKEEESEEGEGEEDSMGEEFKGKKTLSENVISARNIYS</sequence>
<evidence type="ECO:0000256" key="1">
    <source>
        <dbReference type="SAM" id="MobiDB-lite"/>
    </source>
</evidence>
<feature type="compositionally biased region" description="Polar residues" evidence="1">
    <location>
        <begin position="1"/>
        <end position="13"/>
    </location>
</feature>
<feature type="compositionally biased region" description="Acidic residues" evidence="1">
    <location>
        <begin position="122"/>
        <end position="137"/>
    </location>
</feature>
<gene>
    <name evidence="2" type="ORF">CORT_0C01380</name>
</gene>
<feature type="region of interest" description="Disordered" evidence="1">
    <location>
        <begin position="117"/>
        <end position="145"/>
    </location>
</feature>
<feature type="compositionally biased region" description="Polar residues" evidence="1">
    <location>
        <begin position="27"/>
        <end position="53"/>
    </location>
</feature>
<dbReference type="OrthoDB" id="4013061at2759"/>
<accession>H8X2G8</accession>